<evidence type="ECO:0000256" key="1">
    <source>
        <dbReference type="ARBA" id="ARBA00009740"/>
    </source>
</evidence>
<dbReference type="InterPro" id="IPR010686">
    <property type="entry name" value="OBAP-like"/>
</dbReference>
<accession>A0A8H4IIU5</accession>
<sequence>MHTPAFLTTTALSMLLSSTAAAASSNPLPQKLGLIGPENMMLFLNGFHFISGAPNHYLQANHHCVLMSADFIQCAIYVPGSNPARLAGVEYIISGDAFAELDHQERQLWHSHQYEVTSGYLTEPGLPQSVDAGVEELVGDGGF</sequence>
<dbReference type="PANTHER" id="PTHR31360:SF0">
    <property type="entry name" value="OIL BODY-ASSOCIATED PROTEIN 1B"/>
    <property type="match status" value="1"/>
</dbReference>
<evidence type="ECO:0000313" key="4">
    <source>
        <dbReference type="Proteomes" id="UP000572817"/>
    </source>
</evidence>
<comment type="caution">
    <text evidence="3">The sequence shown here is derived from an EMBL/GenBank/DDBJ whole genome shotgun (WGS) entry which is preliminary data.</text>
</comment>
<feature type="chain" id="PRO_5034119133" evidence="2">
    <location>
        <begin position="23"/>
        <end position="143"/>
    </location>
</feature>
<keyword evidence="2" id="KW-0732">Signal</keyword>
<proteinExistence type="inferred from homology"/>
<protein>
    <submittedName>
        <fullName evidence="3">Secreted protein</fullName>
    </submittedName>
</protein>
<dbReference type="PANTHER" id="PTHR31360">
    <property type="match status" value="1"/>
</dbReference>
<gene>
    <name evidence="3" type="ORF">GTA08_BOTSDO09785</name>
</gene>
<dbReference type="EMBL" id="WWBZ02000073">
    <property type="protein sequence ID" value="KAF4301875.1"/>
    <property type="molecule type" value="Genomic_DNA"/>
</dbReference>
<dbReference type="AlphaFoldDB" id="A0A8H4IIU5"/>
<dbReference type="Pfam" id="PF06884">
    <property type="entry name" value="DUF1264"/>
    <property type="match status" value="1"/>
</dbReference>
<keyword evidence="4" id="KW-1185">Reference proteome</keyword>
<evidence type="ECO:0000313" key="3">
    <source>
        <dbReference type="EMBL" id="KAF4301875.1"/>
    </source>
</evidence>
<feature type="signal peptide" evidence="2">
    <location>
        <begin position="1"/>
        <end position="22"/>
    </location>
</feature>
<name>A0A8H4IIU5_9PEZI</name>
<organism evidence="3 4">
    <name type="scientific">Botryosphaeria dothidea</name>
    <dbReference type="NCBI Taxonomy" id="55169"/>
    <lineage>
        <taxon>Eukaryota</taxon>
        <taxon>Fungi</taxon>
        <taxon>Dikarya</taxon>
        <taxon>Ascomycota</taxon>
        <taxon>Pezizomycotina</taxon>
        <taxon>Dothideomycetes</taxon>
        <taxon>Dothideomycetes incertae sedis</taxon>
        <taxon>Botryosphaeriales</taxon>
        <taxon>Botryosphaeriaceae</taxon>
        <taxon>Botryosphaeria</taxon>
    </lineage>
</organism>
<dbReference type="OrthoDB" id="1901244at2759"/>
<reference evidence="3" key="1">
    <citation type="submission" date="2020-04" db="EMBL/GenBank/DDBJ databases">
        <title>Genome Assembly and Annotation of Botryosphaeria dothidea sdau 11-99, a Latent Pathogen of Apple Fruit Ring Rot in China.</title>
        <authorList>
            <person name="Yu C."/>
            <person name="Diao Y."/>
            <person name="Lu Q."/>
            <person name="Zhao J."/>
            <person name="Cui S."/>
            <person name="Peng C."/>
            <person name="He B."/>
            <person name="Liu H."/>
        </authorList>
    </citation>
    <scope>NUCLEOTIDE SEQUENCE [LARGE SCALE GENOMIC DNA]</scope>
    <source>
        <strain evidence="3">Sdau11-99</strain>
    </source>
</reference>
<evidence type="ECO:0000256" key="2">
    <source>
        <dbReference type="SAM" id="SignalP"/>
    </source>
</evidence>
<comment type="similarity">
    <text evidence="1">Belongs to the OBAP family.</text>
</comment>
<dbReference type="Proteomes" id="UP000572817">
    <property type="component" value="Unassembled WGS sequence"/>
</dbReference>